<evidence type="ECO:0000313" key="2">
    <source>
        <dbReference type="Proteomes" id="UP000437736"/>
    </source>
</evidence>
<dbReference type="SUPFAM" id="SSF74650">
    <property type="entry name" value="Galactose mutarotase-like"/>
    <property type="match status" value="1"/>
</dbReference>
<dbReference type="EMBL" id="WJHE01000931">
    <property type="protein sequence ID" value="MST34292.1"/>
    <property type="molecule type" value="Genomic_DNA"/>
</dbReference>
<dbReference type="InterPro" id="IPR011013">
    <property type="entry name" value="Gal_mutarotase_sf_dom"/>
</dbReference>
<proteinExistence type="predicted"/>
<keyword evidence="2" id="KW-1185">Reference proteome</keyword>
<sequence>MWIPAPSGRQVVLRHGEQHAVVVEAGGGLRTYGAGGVAVLDGYAEDEACEAGRGQPLLPWPNRLGDGRYDFDGTSFSLALTEPERHNAIHGLTRWSSWEVLEAATDRALLGHTLHPQPGWAWTFELRIDYRLGDTGLDVGLQVRNRSARRGPFGAGFHPYLAAPSGRVDDLEITVPASERSVTDERGLPVRVEPVAGTDLDFRAPTRLGDRQLDTAFGHLARDAQGMAVVDVTDPGTGRSVQVRMGPAWTHVMVFTGDTLGPRARQGLAVEPMTCPADALRSGTGLVVLEPDEIWDATWSVTPGWL</sequence>
<dbReference type="Gene3D" id="2.70.98.10">
    <property type="match status" value="1"/>
</dbReference>
<dbReference type="Pfam" id="PF01263">
    <property type="entry name" value="Aldose_epim"/>
    <property type="match status" value="1"/>
</dbReference>
<name>A0ABW9QWP4_9ACTN</name>
<dbReference type="InterPro" id="IPR014718">
    <property type="entry name" value="GH-type_carb-bd"/>
</dbReference>
<evidence type="ECO:0000313" key="1">
    <source>
        <dbReference type="EMBL" id="MST34292.1"/>
    </source>
</evidence>
<protein>
    <recommendedName>
        <fullName evidence="3">Aldose epimerase</fullName>
    </recommendedName>
</protein>
<dbReference type="Proteomes" id="UP000437736">
    <property type="component" value="Unassembled WGS sequence"/>
</dbReference>
<evidence type="ECO:0008006" key="3">
    <source>
        <dbReference type="Google" id="ProtNLM"/>
    </source>
</evidence>
<comment type="caution">
    <text evidence="1">The sequence shown here is derived from an EMBL/GenBank/DDBJ whole genome shotgun (WGS) entry which is preliminary data.</text>
</comment>
<dbReference type="InterPro" id="IPR008183">
    <property type="entry name" value="Aldose_1/G6P_1-epimerase"/>
</dbReference>
<dbReference type="InterPro" id="IPR037480">
    <property type="entry name" value="YihR-like"/>
</dbReference>
<accession>A0ABW9QWP4</accession>
<organism evidence="1 2">
    <name type="scientific">Acidiferrimicrobium australe</name>
    <dbReference type="NCBI Taxonomy" id="2664430"/>
    <lineage>
        <taxon>Bacteria</taxon>
        <taxon>Bacillati</taxon>
        <taxon>Actinomycetota</taxon>
        <taxon>Acidimicrobiia</taxon>
        <taxon>Acidimicrobiales</taxon>
        <taxon>Acidimicrobiaceae</taxon>
        <taxon>Acidiferrimicrobium</taxon>
    </lineage>
</organism>
<dbReference type="CDD" id="cd09022">
    <property type="entry name" value="Aldose_epim_Ec_YihR"/>
    <property type="match status" value="1"/>
</dbReference>
<reference evidence="1 2" key="1">
    <citation type="submission" date="2019-11" db="EMBL/GenBank/DDBJ databases">
        <title>Acidiferrimicrobium australis gen. nov., sp. nov., an acidophilic and obligately heterotrophic, member of the Actinobacteria that catalyses dissimilatory oxido- reduction of iron isolated from metal-rich acidic water in Chile.</title>
        <authorList>
            <person name="Gonzalez D."/>
            <person name="Huber K."/>
            <person name="Hedrich S."/>
            <person name="Rojas-Villalobos C."/>
            <person name="Quatrini R."/>
            <person name="Dinamarca M.A."/>
            <person name="Schwarz A."/>
            <person name="Canales C."/>
            <person name="Nancucheo I."/>
        </authorList>
    </citation>
    <scope>NUCLEOTIDE SEQUENCE [LARGE SCALE GENOMIC DNA]</scope>
    <source>
        <strain evidence="1 2">USS-CCA1</strain>
    </source>
</reference>
<gene>
    <name evidence="1" type="ORF">GHK86_16380</name>
</gene>